<evidence type="ECO:0000259" key="2">
    <source>
        <dbReference type="Pfam" id="PF10180"/>
    </source>
</evidence>
<dbReference type="EMBL" id="KV454293">
    <property type="protein sequence ID" value="ODQ73501.1"/>
    <property type="molecule type" value="Genomic_DNA"/>
</dbReference>
<name>A0A1E3Q758_LIPST</name>
<dbReference type="STRING" id="675824.A0A1E3Q758"/>
<dbReference type="AlphaFoldDB" id="A0A1E3Q758"/>
<gene>
    <name evidence="3" type="ORF">LIPSTDRAFT_70509</name>
</gene>
<dbReference type="InterPro" id="IPR019327">
    <property type="entry name" value="WKF"/>
</dbReference>
<feature type="region of interest" description="Disordered" evidence="1">
    <location>
        <begin position="36"/>
        <end position="67"/>
    </location>
</feature>
<proteinExistence type="predicted"/>
<dbReference type="Proteomes" id="UP000094385">
    <property type="component" value="Unassembled WGS sequence"/>
</dbReference>
<feature type="compositionally biased region" description="Low complexity" evidence="1">
    <location>
        <begin position="211"/>
        <end position="267"/>
    </location>
</feature>
<sequence length="267" mass="28796">MASGTKDSTSKKRKRKSSDYKDNDYINVETKLISKSENGVPLTGTRTSSASSEKPVHKKLARNKTKAKLPVPVPEGQFTEVRAYLTLYATEQSAWKFSKQKQNWLLRHCYDTQRIPAEWEDELMLYIVGLPEGAAQDRVIEEAKKILSARDEEYQHDDSKSKRANRFLEALGAKLFTNEINSSDSASESSPSSDSDDASDSESVTSHTGESSAGSTTSLASTSSSDLSSLNSSTSSPSSVTSSSSSTASTTSLSTSSSSSYSSTSSS</sequence>
<reference evidence="3 4" key="1">
    <citation type="journal article" date="2016" name="Proc. Natl. Acad. Sci. U.S.A.">
        <title>Comparative genomics of biotechnologically important yeasts.</title>
        <authorList>
            <person name="Riley R."/>
            <person name="Haridas S."/>
            <person name="Wolfe K.H."/>
            <person name="Lopes M.R."/>
            <person name="Hittinger C.T."/>
            <person name="Goeker M."/>
            <person name="Salamov A.A."/>
            <person name="Wisecaver J.H."/>
            <person name="Long T.M."/>
            <person name="Calvey C.H."/>
            <person name="Aerts A.L."/>
            <person name="Barry K.W."/>
            <person name="Choi C."/>
            <person name="Clum A."/>
            <person name="Coughlan A.Y."/>
            <person name="Deshpande S."/>
            <person name="Douglass A.P."/>
            <person name="Hanson S.J."/>
            <person name="Klenk H.-P."/>
            <person name="LaButti K.M."/>
            <person name="Lapidus A."/>
            <person name="Lindquist E.A."/>
            <person name="Lipzen A.M."/>
            <person name="Meier-Kolthoff J.P."/>
            <person name="Ohm R.A."/>
            <person name="Otillar R.P."/>
            <person name="Pangilinan J.L."/>
            <person name="Peng Y."/>
            <person name="Rokas A."/>
            <person name="Rosa C.A."/>
            <person name="Scheuner C."/>
            <person name="Sibirny A.A."/>
            <person name="Slot J.C."/>
            <person name="Stielow J.B."/>
            <person name="Sun H."/>
            <person name="Kurtzman C.P."/>
            <person name="Blackwell M."/>
            <person name="Grigoriev I.V."/>
            <person name="Jeffries T.W."/>
        </authorList>
    </citation>
    <scope>NUCLEOTIDE SEQUENCE [LARGE SCALE GENOMIC DNA]</scope>
    <source>
        <strain evidence="3 4">NRRL Y-11557</strain>
    </source>
</reference>
<evidence type="ECO:0000313" key="3">
    <source>
        <dbReference type="EMBL" id="ODQ73501.1"/>
    </source>
</evidence>
<feature type="region of interest" description="Disordered" evidence="1">
    <location>
        <begin position="1"/>
        <end position="21"/>
    </location>
</feature>
<feature type="compositionally biased region" description="Low complexity" evidence="1">
    <location>
        <begin position="182"/>
        <end position="193"/>
    </location>
</feature>
<organism evidence="3 4">
    <name type="scientific">Lipomyces starkeyi NRRL Y-11557</name>
    <dbReference type="NCBI Taxonomy" id="675824"/>
    <lineage>
        <taxon>Eukaryota</taxon>
        <taxon>Fungi</taxon>
        <taxon>Dikarya</taxon>
        <taxon>Ascomycota</taxon>
        <taxon>Saccharomycotina</taxon>
        <taxon>Lipomycetes</taxon>
        <taxon>Lipomycetales</taxon>
        <taxon>Lipomycetaceae</taxon>
        <taxon>Lipomyces</taxon>
    </lineage>
</organism>
<feature type="compositionally biased region" description="Basic residues" evidence="1">
    <location>
        <begin position="56"/>
        <end position="67"/>
    </location>
</feature>
<feature type="region of interest" description="Disordered" evidence="1">
    <location>
        <begin position="179"/>
        <end position="267"/>
    </location>
</feature>
<dbReference type="Pfam" id="PF10180">
    <property type="entry name" value="WKF"/>
    <property type="match status" value="1"/>
</dbReference>
<feature type="domain" description="WKF" evidence="2">
    <location>
        <begin position="83"/>
        <end position="146"/>
    </location>
</feature>
<evidence type="ECO:0000313" key="4">
    <source>
        <dbReference type="Proteomes" id="UP000094385"/>
    </source>
</evidence>
<dbReference type="PANTHER" id="PTHR22306:SF2">
    <property type="entry name" value="CHROMOSOME 7 OPEN READING FRAME 50"/>
    <property type="match status" value="1"/>
</dbReference>
<keyword evidence="4" id="KW-1185">Reference proteome</keyword>
<evidence type="ECO:0000256" key="1">
    <source>
        <dbReference type="SAM" id="MobiDB-lite"/>
    </source>
</evidence>
<accession>A0A1E3Q758</accession>
<dbReference type="PANTHER" id="PTHR22306">
    <property type="entry name" value="CHROMOSOME 7 OPEN READING FRAME 50"/>
    <property type="match status" value="1"/>
</dbReference>
<dbReference type="OrthoDB" id="10261563at2759"/>
<protein>
    <recommendedName>
        <fullName evidence="2">WKF domain-containing protein</fullName>
    </recommendedName>
</protein>